<reference evidence="2 3" key="1">
    <citation type="submission" date="2020-08" db="EMBL/GenBank/DDBJ databases">
        <title>Genome sequence of Diaphorobacter aerolatus KACC 16536T.</title>
        <authorList>
            <person name="Hyun D.-W."/>
            <person name="Bae J.-W."/>
        </authorList>
    </citation>
    <scope>NUCLEOTIDE SEQUENCE [LARGE SCALE GENOMIC DNA]</scope>
    <source>
        <strain evidence="2 3">KACC 16536</strain>
    </source>
</reference>
<sequence length="370" mass="41131">MGGDVRHTTDSLTPAQPLTRAAVGAWLQQRAHEAWKYDYFAVMRRLECMAKDAPRWGHAPRPAMESVRVAHEPSMSFAPASVARFEPASDGGTARVRQPFFGYVGPNAPLPLHLAELVRERALNHGDPTLLAFLDALMHRFGLQFYRAWAQARPVTGMDRPGEDAFRRQIGAFVGIAGAARQQRDEIPDDARLHFSGWLARRVHNAESVEAVLGAYFNVPVRVENWLGHWMSLPDGEVTRIGVGNTNSASRMLGQGAVLGRKVWDRQHMLRVHLGPLTLAQYRQFLPTGSACALLQRWMQQLLGDEYEWDAAPVVRSGEVPVTRLGSGERGGNEPRLGWVAWLGSQPRSQDARGAHVTRNRATAFKGSER</sequence>
<evidence type="ECO:0000313" key="2">
    <source>
        <dbReference type="EMBL" id="QNP49166.1"/>
    </source>
</evidence>
<proteinExistence type="predicted"/>
<dbReference type="Proteomes" id="UP000516028">
    <property type="component" value="Chromosome"/>
</dbReference>
<organism evidence="2 3">
    <name type="scientific">Diaphorobacter aerolatus</name>
    <dbReference type="NCBI Taxonomy" id="1288495"/>
    <lineage>
        <taxon>Bacteria</taxon>
        <taxon>Pseudomonadati</taxon>
        <taxon>Pseudomonadota</taxon>
        <taxon>Betaproteobacteria</taxon>
        <taxon>Burkholderiales</taxon>
        <taxon>Comamonadaceae</taxon>
        <taxon>Diaphorobacter</taxon>
    </lineage>
</organism>
<dbReference type="KEGG" id="daer:H9K75_03295"/>
<protein>
    <submittedName>
        <fullName evidence="2">Type VI secretion system baseplate subunit TssG</fullName>
    </submittedName>
</protein>
<evidence type="ECO:0000256" key="1">
    <source>
        <dbReference type="SAM" id="MobiDB-lite"/>
    </source>
</evidence>
<keyword evidence="3" id="KW-1185">Reference proteome</keyword>
<name>A0A7H0GLK0_9BURK</name>
<dbReference type="Pfam" id="PF06996">
    <property type="entry name" value="T6SS_TssG"/>
    <property type="match status" value="1"/>
</dbReference>
<dbReference type="NCBIfam" id="TIGR03347">
    <property type="entry name" value="VI_chp_1"/>
    <property type="match status" value="1"/>
</dbReference>
<dbReference type="PANTHER" id="PTHR35564:SF4">
    <property type="entry name" value="CYTOPLASMIC PROTEIN"/>
    <property type="match status" value="1"/>
</dbReference>
<dbReference type="AlphaFoldDB" id="A0A7H0GLK0"/>
<dbReference type="InterPro" id="IPR010732">
    <property type="entry name" value="T6SS_TssG-like"/>
</dbReference>
<dbReference type="EMBL" id="CP060783">
    <property type="protein sequence ID" value="QNP49166.1"/>
    <property type="molecule type" value="Genomic_DNA"/>
</dbReference>
<dbReference type="PANTHER" id="PTHR35564">
    <property type="match status" value="1"/>
</dbReference>
<feature type="region of interest" description="Disordered" evidence="1">
    <location>
        <begin position="350"/>
        <end position="370"/>
    </location>
</feature>
<gene>
    <name evidence="2" type="primary">tssG</name>
    <name evidence="2" type="ORF">H9K75_03295</name>
</gene>
<accession>A0A7H0GLK0</accession>
<evidence type="ECO:0000313" key="3">
    <source>
        <dbReference type="Proteomes" id="UP000516028"/>
    </source>
</evidence>
<dbReference type="RefSeq" id="WP_187724758.1">
    <property type="nucleotide sequence ID" value="NZ_CP060783.1"/>
</dbReference>